<dbReference type="AlphaFoldDB" id="A0A7S6ZRL6"/>
<protein>
    <recommendedName>
        <fullName evidence="4">Right-handed parallel beta-helix repeat-containing protein</fullName>
    </recommendedName>
</protein>
<dbReference type="InterPro" id="IPR012334">
    <property type="entry name" value="Pectin_lyas_fold"/>
</dbReference>
<organism evidence="2 3">
    <name type="scientific">Novilysobacter ciconiae</name>
    <dbReference type="NCBI Taxonomy" id="2781022"/>
    <lineage>
        <taxon>Bacteria</taxon>
        <taxon>Pseudomonadati</taxon>
        <taxon>Pseudomonadota</taxon>
        <taxon>Gammaproteobacteria</taxon>
        <taxon>Lysobacterales</taxon>
        <taxon>Lysobacteraceae</taxon>
        <taxon>Novilysobacter</taxon>
    </lineage>
</organism>
<feature type="signal peptide" evidence="1">
    <location>
        <begin position="1"/>
        <end position="41"/>
    </location>
</feature>
<evidence type="ECO:0000313" key="3">
    <source>
        <dbReference type="Proteomes" id="UP000594059"/>
    </source>
</evidence>
<keyword evidence="1" id="KW-0732">Signal</keyword>
<feature type="chain" id="PRO_5033043874" description="Right-handed parallel beta-helix repeat-containing protein" evidence="1">
    <location>
        <begin position="42"/>
        <end position="538"/>
    </location>
</feature>
<accession>A0A7S6ZRL6</accession>
<dbReference type="Gene3D" id="2.160.20.10">
    <property type="entry name" value="Single-stranded right-handed beta-helix, Pectin lyase-like"/>
    <property type="match status" value="2"/>
</dbReference>
<dbReference type="RefSeq" id="WP_193983759.1">
    <property type="nucleotide sequence ID" value="NZ_CP063656.1"/>
</dbReference>
<evidence type="ECO:0000256" key="1">
    <source>
        <dbReference type="SAM" id="SignalP"/>
    </source>
</evidence>
<dbReference type="KEGG" id="lcic:INQ41_08875"/>
<proteinExistence type="predicted"/>
<dbReference type="InterPro" id="IPR011050">
    <property type="entry name" value="Pectin_lyase_fold/virulence"/>
</dbReference>
<keyword evidence="3" id="KW-1185">Reference proteome</keyword>
<dbReference type="Proteomes" id="UP000594059">
    <property type="component" value="Chromosome"/>
</dbReference>
<evidence type="ECO:0008006" key="4">
    <source>
        <dbReference type="Google" id="ProtNLM"/>
    </source>
</evidence>
<sequence length="538" mass="57316">MSATWRRHRSSAGERGRHRPCTALRTATWLLATAAIGSAQAATTYYVRTDGGTAAQCTGKADARYSGSGTNQACAWKHPYYALPPNETARIAGGDTLIIGSGSYMIGWGAPGAADTSGRCYSAWAYDCFMAPVPSGPSANARTRILGQDAKNPPKLWGNERVSMVLNLHGSSNVEIGNLEITDQSDCVESHSNAGARCERDQAPFGPWASTGLAASNSRNVWLHDLNIHGLAHTGIHAGGLTDWTVERVKINANGWVGWDGDIGPASSNAGQIILREVEIAWNGCGERWKTGEPWACWAQEGGGYGDGLGTAKTGGQWLIEDSFIHHNTSDGLDLLYMDGAPGTSVTVRRVYATSNAGNQLKVQGNTLIENSVVNGYCSYFAGKHFMLNGDQCRALGNTVSVGLQPGQSATIRHNTIVGEGDCLILTGGGTPTTKLDILNNVLVGKPDYLATRSGWPEQTCAYYADGGRPTLHIADNFAWQTKGCPSGNICGENPELTDSTLADFDPRPLPGSPVMHRAGPRASGKHLHEYIQMGRNR</sequence>
<dbReference type="SUPFAM" id="SSF51126">
    <property type="entry name" value="Pectin lyase-like"/>
    <property type="match status" value="1"/>
</dbReference>
<dbReference type="EMBL" id="CP063656">
    <property type="protein sequence ID" value="QOW18799.1"/>
    <property type="molecule type" value="Genomic_DNA"/>
</dbReference>
<name>A0A7S6ZRL6_9GAMM</name>
<gene>
    <name evidence="2" type="ORF">INQ41_08875</name>
</gene>
<reference evidence="2 3" key="1">
    <citation type="submission" date="2020-10" db="EMBL/GenBank/DDBJ databases">
        <title>complete genome sequencing of Lysobacter sp. H21R20.</title>
        <authorList>
            <person name="Bae J.-W."/>
            <person name="Lee S.-Y."/>
        </authorList>
    </citation>
    <scope>NUCLEOTIDE SEQUENCE [LARGE SCALE GENOMIC DNA]</scope>
    <source>
        <strain evidence="2 3">H21R20</strain>
    </source>
</reference>
<evidence type="ECO:0000313" key="2">
    <source>
        <dbReference type="EMBL" id="QOW18799.1"/>
    </source>
</evidence>